<dbReference type="InterPro" id="IPR045851">
    <property type="entry name" value="AMP-bd_C_sf"/>
</dbReference>
<dbReference type="EMBL" id="CP013189">
    <property type="protein sequence ID" value="ALO46340.1"/>
    <property type="molecule type" value="Genomic_DNA"/>
</dbReference>
<dbReference type="GO" id="GO:0003774">
    <property type="term" value="F:cytoskeletal motor activity"/>
    <property type="evidence" value="ECO:0007669"/>
    <property type="project" value="InterPro"/>
</dbReference>
<evidence type="ECO:0000259" key="14">
    <source>
        <dbReference type="Pfam" id="PF01514"/>
    </source>
</evidence>
<reference evidence="16 17" key="1">
    <citation type="submission" date="2015-11" db="EMBL/GenBank/DDBJ databases">
        <authorList>
            <person name="Zhang Y."/>
            <person name="Guo Z."/>
        </authorList>
    </citation>
    <scope>NUCLEOTIDE SEQUENCE [LARGE SCALE GENOMIC DNA]</scope>
    <source>
        <strain evidence="16 17">KCTC 32221</strain>
    </source>
</reference>
<evidence type="ECO:0000256" key="7">
    <source>
        <dbReference type="ARBA" id="ARBA00022692"/>
    </source>
</evidence>
<feature type="domain" description="Flagellar M-ring N-terminal" evidence="14">
    <location>
        <begin position="60"/>
        <end position="235"/>
    </location>
</feature>
<dbReference type="STRING" id="1249552.PS2015_1688"/>
<keyword evidence="9 13" id="KW-0472">Membrane</keyword>
<sequence>MAADTADSSTAMTKSGGAGAGGGVNFLTGFNRLDLLRQGGLLLGLAASIALGFSVVLWSQREDFQPLYPSMQGFNVAELAEVLESTAQPYRIDPGSGVLLVPAAQVNEIRLQVAAAGISRDNGYGYEFMDQEQGLGTSQFMENNRYKRSLEGELARTIASFRHVQAARVHLATPERTVFVREARVPTASVFLTLNSGRQLTDVQVQAIANLVASSVPDMAPEGVTVVDQSGNLLSRRGENRELAIAGEQFEYVRRYEETLSSRINRILMPLLGAGRFTAEVAADIDFTRMEQAAEVYNPDSTVLRSEQSLNEQRNAGDIVAGIPGALSNQPPAAGVAPEVAANAAAGGNTAGAAGNSRTQATRNYEMDRTISYTSYDPIRVKRLSVAVVIDEPAGETAAPWTTDDLDRITALVRDAVGFDVERGDSVTVINKQFAQAEMVAADSFPIWQEPWFASALKQVAAAIFVLILVFGVLMPTIRRLTSVGSGSRAVAPVGGSSSGGGDVRYTDVRPDSNGAAEKVTLSGGDDLLLGSPGDSYERQLSAIKGLVAQDPARVAQVVKNWISNDG</sequence>
<dbReference type="InterPro" id="IPR000067">
    <property type="entry name" value="FlgMring_FliF"/>
</dbReference>
<evidence type="ECO:0000256" key="6">
    <source>
        <dbReference type="ARBA" id="ARBA00022475"/>
    </source>
</evidence>
<feature type="transmembrane region" description="Helical" evidence="13">
    <location>
        <begin position="452"/>
        <end position="474"/>
    </location>
</feature>
<keyword evidence="7 13" id="KW-0812">Transmembrane</keyword>
<protein>
    <recommendedName>
        <fullName evidence="5 12">Flagellar M-ring protein</fullName>
    </recommendedName>
</protein>
<keyword evidence="10 12" id="KW-0975">Bacterial flagellum</keyword>
<dbReference type="InterPro" id="IPR006182">
    <property type="entry name" value="FliF_N_dom"/>
</dbReference>
<keyword evidence="16" id="KW-0282">Flagellum</keyword>
<accession>A0A0S2KE38</accession>
<feature type="transmembrane region" description="Helical" evidence="13">
    <location>
        <begin position="40"/>
        <end position="59"/>
    </location>
</feature>
<dbReference type="InterPro" id="IPR043427">
    <property type="entry name" value="YscJ/FliF"/>
</dbReference>
<dbReference type="Pfam" id="PF01514">
    <property type="entry name" value="YscJ_FliF"/>
    <property type="match status" value="1"/>
</dbReference>
<evidence type="ECO:0000256" key="9">
    <source>
        <dbReference type="ARBA" id="ARBA00023136"/>
    </source>
</evidence>
<evidence type="ECO:0000259" key="15">
    <source>
        <dbReference type="Pfam" id="PF08345"/>
    </source>
</evidence>
<keyword evidence="16" id="KW-0969">Cilium</keyword>
<comment type="subunit">
    <text evidence="11">The basal body constitutes a major portion of the flagellar organelle and consists of four rings (L,P,S, and M) mounted on a central rod. The M ring is integral to the inner membrane of the cell and may be connected to the flagellar rod via the S ring. The S (supramembrane ring) lies just distal to the M ring. The L and P rings lie in the outer membrane and the periplasmic space, respectively.</text>
</comment>
<comment type="subcellular location">
    <subcellularLocation>
        <location evidence="2 12">Bacterial flagellum basal body</location>
    </subcellularLocation>
    <subcellularLocation>
        <location evidence="3">Cell membrane</location>
        <topology evidence="3">Multi-pass membrane protein</topology>
    </subcellularLocation>
</comment>
<dbReference type="KEGG" id="pspi:PS2015_1688"/>
<dbReference type="GO" id="GO:0009431">
    <property type="term" value="C:bacterial-type flagellum basal body, MS ring"/>
    <property type="evidence" value="ECO:0007669"/>
    <property type="project" value="InterPro"/>
</dbReference>
<dbReference type="Gene3D" id="3.30.300.30">
    <property type="match status" value="1"/>
</dbReference>
<dbReference type="RefSeq" id="WP_058021784.1">
    <property type="nucleotide sequence ID" value="NZ_CP013189.1"/>
</dbReference>
<keyword evidence="6" id="KW-1003">Cell membrane</keyword>
<keyword evidence="16" id="KW-0966">Cell projection</keyword>
<comment type="function">
    <text evidence="1 12">The M ring may be actively involved in energy transduction.</text>
</comment>
<comment type="similarity">
    <text evidence="4 12">Belongs to the FliF family.</text>
</comment>
<feature type="domain" description="Flagellar M-ring C-terminal" evidence="15">
    <location>
        <begin position="268"/>
        <end position="434"/>
    </location>
</feature>
<name>A0A0S2KE38_9GAMM</name>
<dbReference type="NCBIfam" id="TIGR00206">
    <property type="entry name" value="fliF"/>
    <property type="match status" value="1"/>
</dbReference>
<dbReference type="PATRIC" id="fig|1249552.3.peg.1693"/>
<dbReference type="PIRSF" id="PIRSF004862">
    <property type="entry name" value="FliF"/>
    <property type="match status" value="1"/>
</dbReference>
<dbReference type="PANTHER" id="PTHR30046:SF0">
    <property type="entry name" value="FLAGELLAR M-RING PROTEIN"/>
    <property type="match status" value="1"/>
</dbReference>
<keyword evidence="17" id="KW-1185">Reference proteome</keyword>
<evidence type="ECO:0000256" key="12">
    <source>
        <dbReference type="PIRNR" id="PIRNR004862"/>
    </source>
</evidence>
<evidence type="ECO:0000256" key="1">
    <source>
        <dbReference type="ARBA" id="ARBA00003820"/>
    </source>
</evidence>
<dbReference type="PRINTS" id="PR01009">
    <property type="entry name" value="FLGMRINGFLIF"/>
</dbReference>
<evidence type="ECO:0000313" key="17">
    <source>
        <dbReference type="Proteomes" id="UP000065641"/>
    </source>
</evidence>
<organism evidence="16 17">
    <name type="scientific">Pseudohongiella spirulinae</name>
    <dbReference type="NCBI Taxonomy" id="1249552"/>
    <lineage>
        <taxon>Bacteria</taxon>
        <taxon>Pseudomonadati</taxon>
        <taxon>Pseudomonadota</taxon>
        <taxon>Gammaproteobacteria</taxon>
        <taxon>Pseudomonadales</taxon>
        <taxon>Pseudohongiellaceae</taxon>
        <taxon>Pseudohongiella</taxon>
    </lineage>
</organism>
<dbReference type="AlphaFoldDB" id="A0A0S2KE38"/>
<evidence type="ECO:0000256" key="4">
    <source>
        <dbReference type="ARBA" id="ARBA00007971"/>
    </source>
</evidence>
<dbReference type="GO" id="GO:0071973">
    <property type="term" value="P:bacterial-type flagellum-dependent cell motility"/>
    <property type="evidence" value="ECO:0007669"/>
    <property type="project" value="InterPro"/>
</dbReference>
<keyword evidence="8 13" id="KW-1133">Transmembrane helix</keyword>
<evidence type="ECO:0000256" key="8">
    <source>
        <dbReference type="ARBA" id="ARBA00022989"/>
    </source>
</evidence>
<evidence type="ECO:0000256" key="5">
    <source>
        <dbReference type="ARBA" id="ARBA00017949"/>
    </source>
</evidence>
<proteinExistence type="inferred from homology"/>
<gene>
    <name evidence="16" type="ORF">PS2015_1688</name>
</gene>
<evidence type="ECO:0000256" key="3">
    <source>
        <dbReference type="ARBA" id="ARBA00004651"/>
    </source>
</evidence>
<dbReference type="Pfam" id="PF08345">
    <property type="entry name" value="YscJ_FliF_C"/>
    <property type="match status" value="1"/>
</dbReference>
<evidence type="ECO:0000256" key="11">
    <source>
        <dbReference type="ARBA" id="ARBA00025936"/>
    </source>
</evidence>
<dbReference type="PANTHER" id="PTHR30046">
    <property type="entry name" value="FLAGELLAR M-RING PROTEIN"/>
    <property type="match status" value="1"/>
</dbReference>
<dbReference type="InterPro" id="IPR013556">
    <property type="entry name" value="Flag_M-ring_C"/>
</dbReference>
<evidence type="ECO:0000256" key="2">
    <source>
        <dbReference type="ARBA" id="ARBA00004117"/>
    </source>
</evidence>
<dbReference type="Proteomes" id="UP000065641">
    <property type="component" value="Chromosome"/>
</dbReference>
<dbReference type="GO" id="GO:0005886">
    <property type="term" value="C:plasma membrane"/>
    <property type="evidence" value="ECO:0007669"/>
    <property type="project" value="UniProtKB-SubCell"/>
</dbReference>
<evidence type="ECO:0000256" key="10">
    <source>
        <dbReference type="ARBA" id="ARBA00023143"/>
    </source>
</evidence>
<evidence type="ECO:0000256" key="13">
    <source>
        <dbReference type="SAM" id="Phobius"/>
    </source>
</evidence>
<evidence type="ECO:0000313" key="16">
    <source>
        <dbReference type="EMBL" id="ALO46340.1"/>
    </source>
</evidence>